<dbReference type="EMBL" id="HBEF01013908">
    <property type="protein sequence ID" value="CAD8336577.1"/>
    <property type="molecule type" value="Transcribed_RNA"/>
</dbReference>
<sequence>MRAAPIASTTQQFLGIDVSRTRSTESQEDTSPFRTPTKAGRHHQQHQQMISSSMSRPSSIFATPQRPRKDSESSWRTKETMGSIFRSPSQPADDIPDMFSIKRCLAFDDDDDEEEL</sequence>
<feature type="compositionally biased region" description="Low complexity" evidence="1">
    <location>
        <begin position="46"/>
        <end position="60"/>
    </location>
</feature>
<dbReference type="EMBL" id="HBEF01013909">
    <property type="protein sequence ID" value="CAD8336578.1"/>
    <property type="molecule type" value="Transcribed_RNA"/>
</dbReference>
<proteinExistence type="predicted"/>
<evidence type="ECO:0000256" key="1">
    <source>
        <dbReference type="SAM" id="MobiDB-lite"/>
    </source>
</evidence>
<name>A0A6T6GBE5_9STRA</name>
<evidence type="ECO:0000313" key="2">
    <source>
        <dbReference type="EMBL" id="CAD8336577.1"/>
    </source>
</evidence>
<accession>A0A6T6GBE5</accession>
<dbReference type="AlphaFoldDB" id="A0A6T6GBE5"/>
<feature type="region of interest" description="Disordered" evidence="1">
    <location>
        <begin position="1"/>
        <end position="97"/>
    </location>
</feature>
<organism evidence="2">
    <name type="scientific">Craspedostauros australis</name>
    <dbReference type="NCBI Taxonomy" id="1486917"/>
    <lineage>
        <taxon>Eukaryota</taxon>
        <taxon>Sar</taxon>
        <taxon>Stramenopiles</taxon>
        <taxon>Ochrophyta</taxon>
        <taxon>Bacillariophyta</taxon>
        <taxon>Bacillariophyceae</taxon>
        <taxon>Bacillariophycidae</taxon>
        <taxon>Naviculales</taxon>
        <taxon>Naviculaceae</taxon>
        <taxon>Craspedostauros</taxon>
    </lineage>
</organism>
<reference evidence="2" key="1">
    <citation type="submission" date="2021-01" db="EMBL/GenBank/DDBJ databases">
        <authorList>
            <person name="Corre E."/>
            <person name="Pelletier E."/>
            <person name="Niang G."/>
            <person name="Scheremetjew M."/>
            <person name="Finn R."/>
            <person name="Kale V."/>
            <person name="Holt S."/>
            <person name="Cochrane G."/>
            <person name="Meng A."/>
            <person name="Brown T."/>
            <person name="Cohen L."/>
        </authorList>
    </citation>
    <scope>NUCLEOTIDE SEQUENCE</scope>
    <source>
        <strain evidence="2">CCMP3328</strain>
    </source>
</reference>
<gene>
    <name evidence="2" type="ORF">CAUS1442_LOCUS8705</name>
    <name evidence="3" type="ORF">CAUS1442_LOCUS8706</name>
</gene>
<feature type="compositionally biased region" description="Basic and acidic residues" evidence="1">
    <location>
        <begin position="67"/>
        <end position="79"/>
    </location>
</feature>
<protein>
    <submittedName>
        <fullName evidence="2">Uncharacterized protein</fullName>
    </submittedName>
</protein>
<evidence type="ECO:0000313" key="3">
    <source>
        <dbReference type="EMBL" id="CAD8336578.1"/>
    </source>
</evidence>